<dbReference type="Proteomes" id="UP000287651">
    <property type="component" value="Unassembled WGS sequence"/>
</dbReference>
<reference evidence="2 3" key="1">
    <citation type="journal article" date="2014" name="Agronomy (Basel)">
        <title>A Draft Genome Sequence for Ensete ventricosum, the Drought-Tolerant Tree Against Hunger.</title>
        <authorList>
            <person name="Harrison J."/>
            <person name="Moore K.A."/>
            <person name="Paszkiewicz K."/>
            <person name="Jones T."/>
            <person name="Grant M."/>
            <person name="Ambacheew D."/>
            <person name="Muzemil S."/>
            <person name="Studholme D.J."/>
        </authorList>
    </citation>
    <scope>NUCLEOTIDE SEQUENCE [LARGE SCALE GENOMIC DNA]</scope>
</reference>
<proteinExistence type="predicted"/>
<protein>
    <submittedName>
        <fullName evidence="2">Uncharacterized protein</fullName>
    </submittedName>
</protein>
<feature type="compositionally biased region" description="Basic and acidic residues" evidence="1">
    <location>
        <begin position="175"/>
        <end position="185"/>
    </location>
</feature>
<organism evidence="2 3">
    <name type="scientific">Ensete ventricosum</name>
    <name type="common">Abyssinian banana</name>
    <name type="synonym">Musa ensete</name>
    <dbReference type="NCBI Taxonomy" id="4639"/>
    <lineage>
        <taxon>Eukaryota</taxon>
        <taxon>Viridiplantae</taxon>
        <taxon>Streptophyta</taxon>
        <taxon>Embryophyta</taxon>
        <taxon>Tracheophyta</taxon>
        <taxon>Spermatophyta</taxon>
        <taxon>Magnoliopsida</taxon>
        <taxon>Liliopsida</taxon>
        <taxon>Zingiberales</taxon>
        <taxon>Musaceae</taxon>
        <taxon>Ensete</taxon>
    </lineage>
</organism>
<name>A0A427B3D2_ENSVE</name>
<sequence>MGRVSLEYGYQLALTRLQARHPGVEIELDPFVTLPEDANTSPTPALVKNFMTRWYVETTVLSLLSVGLPMMALYVEGSTTTTNDTNSVFDLGSSPTVIRRTVIPAGETESPVNPVNIVLDLVYEVVALLSVVTVVAVEAIVSSFVSAPDLCSNWVRDSEESLVSDLQKDLSSGLIERDRERSGGR</sequence>
<dbReference type="AlphaFoldDB" id="A0A427B3D2"/>
<accession>A0A427B3D2</accession>
<evidence type="ECO:0000313" key="2">
    <source>
        <dbReference type="EMBL" id="RRT82971.1"/>
    </source>
</evidence>
<gene>
    <name evidence="2" type="ORF">B296_00002366</name>
</gene>
<comment type="caution">
    <text evidence="2">The sequence shown here is derived from an EMBL/GenBank/DDBJ whole genome shotgun (WGS) entry which is preliminary data.</text>
</comment>
<feature type="region of interest" description="Disordered" evidence="1">
    <location>
        <begin position="166"/>
        <end position="185"/>
    </location>
</feature>
<dbReference type="EMBL" id="AMZH03000587">
    <property type="protein sequence ID" value="RRT82971.1"/>
    <property type="molecule type" value="Genomic_DNA"/>
</dbReference>
<evidence type="ECO:0000313" key="3">
    <source>
        <dbReference type="Proteomes" id="UP000287651"/>
    </source>
</evidence>
<evidence type="ECO:0000256" key="1">
    <source>
        <dbReference type="SAM" id="MobiDB-lite"/>
    </source>
</evidence>